<protein>
    <recommendedName>
        <fullName evidence="9">Flagellar protein</fullName>
    </recommendedName>
</protein>
<comment type="caution">
    <text evidence="7">The sequence shown here is derived from an EMBL/GenBank/DDBJ whole genome shotgun (WGS) entry which is preliminary data.</text>
</comment>
<dbReference type="InterPro" id="IPR022781">
    <property type="entry name" value="Flagellar_biosynth_FliO"/>
</dbReference>
<accession>A0A511Z3K1</accession>
<proteinExistence type="predicted"/>
<dbReference type="GO" id="GO:0016020">
    <property type="term" value="C:membrane"/>
    <property type="evidence" value="ECO:0007669"/>
    <property type="project" value="InterPro"/>
</dbReference>
<dbReference type="GO" id="GO:0044781">
    <property type="term" value="P:bacterial-type flagellum organization"/>
    <property type="evidence" value="ECO:0007669"/>
    <property type="project" value="InterPro"/>
</dbReference>
<sequence length="232" mass="26266">MKLSVNLKYSLPVLLAVFLFGVFPMEIYADNDGSNKSVIDWIEPGNDSDSTDTNVIEEDKPAADRSQDGAAVGLSWWDYVKTIFALLFVVGLLFALLKFINRKNRMFDQHRLMKNIGGLSLGQHKSIQLVVIGESYYLIGVGEEVRLLKEITDPEEIQNLESYFEDDELQSPPGIVNKVLTMLPTKKGTTSNDSDDQSSDFGKIFTSRLDELKAERKKHLNRLEEKESRNDE</sequence>
<keyword evidence="3 6" id="KW-0812">Transmembrane</keyword>
<evidence type="ECO:0000313" key="7">
    <source>
        <dbReference type="EMBL" id="GEN82016.1"/>
    </source>
</evidence>
<evidence type="ECO:0000256" key="4">
    <source>
        <dbReference type="ARBA" id="ARBA00022989"/>
    </source>
</evidence>
<dbReference type="AlphaFoldDB" id="A0A511Z3K1"/>
<evidence type="ECO:0000313" key="8">
    <source>
        <dbReference type="Proteomes" id="UP000321901"/>
    </source>
</evidence>
<evidence type="ECO:0000256" key="1">
    <source>
        <dbReference type="ARBA" id="ARBA00004236"/>
    </source>
</evidence>
<keyword evidence="8" id="KW-1185">Reference proteome</keyword>
<reference evidence="7 8" key="1">
    <citation type="submission" date="2019-07" db="EMBL/GenBank/DDBJ databases">
        <title>Whole genome shotgun sequence of Sporosarcina luteola NBRC 105378.</title>
        <authorList>
            <person name="Hosoyama A."/>
            <person name="Uohara A."/>
            <person name="Ohji S."/>
            <person name="Ichikawa N."/>
        </authorList>
    </citation>
    <scope>NUCLEOTIDE SEQUENCE [LARGE SCALE GENOMIC DNA]</scope>
    <source>
        <strain evidence="7 8">NBRC 105378</strain>
    </source>
</reference>
<keyword evidence="4 6" id="KW-1133">Transmembrane helix</keyword>
<keyword evidence="2" id="KW-1003">Cell membrane</keyword>
<gene>
    <name evidence="7" type="ORF">SLU01_03280</name>
</gene>
<evidence type="ECO:0000256" key="6">
    <source>
        <dbReference type="SAM" id="Phobius"/>
    </source>
</evidence>
<evidence type="ECO:0000256" key="3">
    <source>
        <dbReference type="ARBA" id="ARBA00022692"/>
    </source>
</evidence>
<evidence type="ECO:0008006" key="9">
    <source>
        <dbReference type="Google" id="ProtNLM"/>
    </source>
</evidence>
<name>A0A511Z3K1_9BACL</name>
<comment type="subcellular location">
    <subcellularLocation>
        <location evidence="1">Cell membrane</location>
    </subcellularLocation>
</comment>
<dbReference type="Pfam" id="PF04347">
    <property type="entry name" value="FliO"/>
    <property type="match status" value="1"/>
</dbReference>
<keyword evidence="5 6" id="KW-0472">Membrane</keyword>
<feature type="transmembrane region" description="Helical" evidence="6">
    <location>
        <begin position="83"/>
        <end position="101"/>
    </location>
</feature>
<organism evidence="7 8">
    <name type="scientific">Sporosarcina luteola</name>
    <dbReference type="NCBI Taxonomy" id="582850"/>
    <lineage>
        <taxon>Bacteria</taxon>
        <taxon>Bacillati</taxon>
        <taxon>Bacillota</taxon>
        <taxon>Bacilli</taxon>
        <taxon>Bacillales</taxon>
        <taxon>Caryophanaceae</taxon>
        <taxon>Sporosarcina</taxon>
    </lineage>
</organism>
<dbReference type="EMBL" id="BJYL01000004">
    <property type="protein sequence ID" value="GEN82016.1"/>
    <property type="molecule type" value="Genomic_DNA"/>
</dbReference>
<dbReference type="OrthoDB" id="2376965at2"/>
<evidence type="ECO:0000256" key="5">
    <source>
        <dbReference type="ARBA" id="ARBA00023136"/>
    </source>
</evidence>
<evidence type="ECO:0000256" key="2">
    <source>
        <dbReference type="ARBA" id="ARBA00022475"/>
    </source>
</evidence>
<dbReference type="Proteomes" id="UP000321901">
    <property type="component" value="Unassembled WGS sequence"/>
</dbReference>